<dbReference type="Proteomes" id="UP001148018">
    <property type="component" value="Unassembled WGS sequence"/>
</dbReference>
<comment type="caution">
    <text evidence="2">The sequence shown here is derived from an EMBL/GenBank/DDBJ whole genome shotgun (WGS) entry which is preliminary data.</text>
</comment>
<sequence>ILAEAVLGHIVLGLLSWKRRRKRTLDWLLGCQLPRTSYLRLRRKLDECSLARRRFQPGIMQTIQFGFQRRAEVVQHMRTAQSLELADPINSLEEEAAVEIRKTAPWQDPPPIRLPPGRTPIPSDCPLEGPPSHQTAPWKDPHPIRLPPGRTPIPSDCPLAGPPSHQTAPWQDPPPIRLPPGRTPIPSDCPLAGPPSHQTAP</sequence>
<organism evidence="2 3">
    <name type="scientific">Muraenolepis orangiensis</name>
    <name type="common">Patagonian moray cod</name>
    <dbReference type="NCBI Taxonomy" id="630683"/>
    <lineage>
        <taxon>Eukaryota</taxon>
        <taxon>Metazoa</taxon>
        <taxon>Chordata</taxon>
        <taxon>Craniata</taxon>
        <taxon>Vertebrata</taxon>
        <taxon>Euteleostomi</taxon>
        <taxon>Actinopterygii</taxon>
        <taxon>Neopterygii</taxon>
        <taxon>Teleostei</taxon>
        <taxon>Neoteleostei</taxon>
        <taxon>Acanthomorphata</taxon>
        <taxon>Zeiogadaria</taxon>
        <taxon>Gadariae</taxon>
        <taxon>Gadiformes</taxon>
        <taxon>Muraenolepidoidei</taxon>
        <taxon>Muraenolepididae</taxon>
        <taxon>Muraenolepis</taxon>
    </lineage>
</organism>
<feature type="non-terminal residue" evidence="2">
    <location>
        <position position="1"/>
    </location>
</feature>
<protein>
    <submittedName>
        <fullName evidence="2">Uncharacterized protein</fullName>
    </submittedName>
</protein>
<gene>
    <name evidence="2" type="ORF">NHX12_023651</name>
</gene>
<accession>A0A9Q0EP27</accession>
<dbReference type="AlphaFoldDB" id="A0A9Q0EP27"/>
<evidence type="ECO:0000313" key="2">
    <source>
        <dbReference type="EMBL" id="KAJ3609125.1"/>
    </source>
</evidence>
<feature type="non-terminal residue" evidence="2">
    <location>
        <position position="201"/>
    </location>
</feature>
<feature type="compositionally biased region" description="Pro residues" evidence="1">
    <location>
        <begin position="107"/>
        <end position="119"/>
    </location>
</feature>
<evidence type="ECO:0000313" key="3">
    <source>
        <dbReference type="Proteomes" id="UP001148018"/>
    </source>
</evidence>
<dbReference type="EMBL" id="JANIIK010000039">
    <property type="protein sequence ID" value="KAJ3609125.1"/>
    <property type="molecule type" value="Genomic_DNA"/>
</dbReference>
<proteinExistence type="predicted"/>
<reference evidence="2" key="1">
    <citation type="submission" date="2022-07" db="EMBL/GenBank/DDBJ databases">
        <title>Chromosome-level genome of Muraenolepis orangiensis.</title>
        <authorList>
            <person name="Kim J."/>
        </authorList>
    </citation>
    <scope>NUCLEOTIDE SEQUENCE</scope>
    <source>
        <strain evidence="2">KU_S4_2022</strain>
        <tissue evidence="2">Muscle</tissue>
    </source>
</reference>
<name>A0A9Q0EP27_9TELE</name>
<feature type="compositionally biased region" description="Pro residues" evidence="1">
    <location>
        <begin position="171"/>
        <end position="183"/>
    </location>
</feature>
<keyword evidence="3" id="KW-1185">Reference proteome</keyword>
<evidence type="ECO:0000256" key="1">
    <source>
        <dbReference type="SAM" id="MobiDB-lite"/>
    </source>
</evidence>
<feature type="region of interest" description="Disordered" evidence="1">
    <location>
        <begin position="101"/>
        <end position="201"/>
    </location>
</feature>